<dbReference type="PANTHER" id="PTHR10587">
    <property type="entry name" value="GLYCOSYL TRANSFERASE-RELATED"/>
    <property type="match status" value="1"/>
</dbReference>
<reference evidence="5 6" key="1">
    <citation type="journal article" date="2021" name="bioRxiv">
        <title>Unique metabolic strategies in Hadean analogues reveal hints for primordial physiology.</title>
        <authorList>
            <person name="Nobu M.K."/>
            <person name="Nakai R."/>
            <person name="Tamazawa S."/>
            <person name="Mori H."/>
            <person name="Toyoda A."/>
            <person name="Ijiri A."/>
            <person name="Suzuki S."/>
            <person name="Kurokawa K."/>
            <person name="Kamagata Y."/>
            <person name="Tamaki H."/>
        </authorList>
    </citation>
    <scope>NUCLEOTIDE SEQUENCE [LARGE SCALE GENOMIC DNA]</scope>
    <source>
        <strain evidence="5">BS525</strain>
    </source>
</reference>
<feature type="domain" description="NodB homology" evidence="4">
    <location>
        <begin position="46"/>
        <end position="233"/>
    </location>
</feature>
<dbReference type="PROSITE" id="PS51677">
    <property type="entry name" value="NODB"/>
    <property type="match status" value="1"/>
</dbReference>
<evidence type="ECO:0000259" key="4">
    <source>
        <dbReference type="PROSITE" id="PS51677"/>
    </source>
</evidence>
<evidence type="ECO:0000256" key="2">
    <source>
        <dbReference type="ARBA" id="ARBA00022801"/>
    </source>
</evidence>
<evidence type="ECO:0000256" key="3">
    <source>
        <dbReference type="SAM" id="Phobius"/>
    </source>
</evidence>
<evidence type="ECO:0000313" key="5">
    <source>
        <dbReference type="EMBL" id="MBT9144860.1"/>
    </source>
</evidence>
<organism evidence="5 6">
    <name type="scientific">Psychracetigena formicireducens</name>
    <dbReference type="NCBI Taxonomy" id="2986056"/>
    <lineage>
        <taxon>Bacteria</taxon>
        <taxon>Bacillati</taxon>
        <taxon>Candidatus Lithacetigenota</taxon>
        <taxon>Candidatus Psychracetigena</taxon>
    </lineage>
</organism>
<dbReference type="GO" id="GO:0005975">
    <property type="term" value="P:carbohydrate metabolic process"/>
    <property type="evidence" value="ECO:0007669"/>
    <property type="project" value="InterPro"/>
</dbReference>
<keyword evidence="3" id="KW-0472">Membrane</keyword>
<dbReference type="GO" id="GO:0016810">
    <property type="term" value="F:hydrolase activity, acting on carbon-nitrogen (but not peptide) bonds"/>
    <property type="evidence" value="ECO:0007669"/>
    <property type="project" value="InterPro"/>
</dbReference>
<dbReference type="InterPro" id="IPR011330">
    <property type="entry name" value="Glyco_hydro/deAcase_b/a-brl"/>
</dbReference>
<gene>
    <name evidence="5" type="primary">pgdA</name>
    <name evidence="5" type="ORF">DDT42_00716</name>
</gene>
<dbReference type="GO" id="GO:0046872">
    <property type="term" value="F:metal ion binding"/>
    <property type="evidence" value="ECO:0007669"/>
    <property type="project" value="UniProtKB-KW"/>
</dbReference>
<accession>A0A9E2BFW7</accession>
<dbReference type="AlphaFoldDB" id="A0A9E2BFW7"/>
<name>A0A9E2BFW7_PSYF1</name>
<keyword evidence="3" id="KW-1133">Transmembrane helix</keyword>
<sequence length="246" mass="28389">MFIIESLESITSLGITFSALAYYGLNAYVYRSYPRSVIRKGAAHHKGVYFSFDDGPNPRQTPQVLNILEKNNTSACFFLIGKEALKHKSLVKEIKKSGHIIGNHTKSHYLLPFLPSRQLFREVTEGKFILEDILGEEVDMFRPPRGLFDRRVLKLSRKLNTKMILWSLSSYDWTGRKPEALSKHIKTKIKDRDIMLFHDGGYLFGKVGGNRKNSLECLNRTFNVLREENLQPLPFNLILEKQRASR</sequence>
<proteinExistence type="predicted"/>
<keyword evidence="2 5" id="KW-0378">Hydrolase</keyword>
<keyword evidence="1" id="KW-0479">Metal-binding</keyword>
<dbReference type="Gene3D" id="3.20.20.370">
    <property type="entry name" value="Glycoside hydrolase/deacetylase"/>
    <property type="match status" value="1"/>
</dbReference>
<dbReference type="PANTHER" id="PTHR10587:SF133">
    <property type="entry name" value="CHITIN DEACETYLASE 1-RELATED"/>
    <property type="match status" value="1"/>
</dbReference>
<dbReference type="CDD" id="cd10917">
    <property type="entry name" value="CE4_NodB_like_6s_7s"/>
    <property type="match status" value="1"/>
</dbReference>
<dbReference type="Pfam" id="PF01522">
    <property type="entry name" value="Polysacc_deac_1"/>
    <property type="match status" value="1"/>
</dbReference>
<dbReference type="InterPro" id="IPR002509">
    <property type="entry name" value="NODB_dom"/>
</dbReference>
<dbReference type="EMBL" id="QLTW01000027">
    <property type="protein sequence ID" value="MBT9144860.1"/>
    <property type="molecule type" value="Genomic_DNA"/>
</dbReference>
<comment type="caution">
    <text evidence="5">The sequence shown here is derived from an EMBL/GenBank/DDBJ whole genome shotgun (WGS) entry which is preliminary data.</text>
</comment>
<keyword evidence="3" id="KW-0812">Transmembrane</keyword>
<feature type="transmembrane region" description="Helical" evidence="3">
    <location>
        <begin position="12"/>
        <end position="30"/>
    </location>
</feature>
<dbReference type="SUPFAM" id="SSF88713">
    <property type="entry name" value="Glycoside hydrolase/deacetylase"/>
    <property type="match status" value="1"/>
</dbReference>
<dbReference type="InterPro" id="IPR050248">
    <property type="entry name" value="Polysacc_deacetylase_ArnD"/>
</dbReference>
<evidence type="ECO:0000256" key="1">
    <source>
        <dbReference type="ARBA" id="ARBA00022723"/>
    </source>
</evidence>
<protein>
    <submittedName>
        <fullName evidence="5">Peptidoglycan-N-acetylglucosamine deacetylase</fullName>
        <ecNumber evidence="5">3.5.1.104</ecNumber>
    </submittedName>
</protein>
<evidence type="ECO:0000313" key="6">
    <source>
        <dbReference type="Proteomes" id="UP000811545"/>
    </source>
</evidence>
<dbReference type="Proteomes" id="UP000811545">
    <property type="component" value="Unassembled WGS sequence"/>
</dbReference>
<dbReference type="EC" id="3.5.1.104" evidence="5"/>
<dbReference type="GO" id="GO:0016020">
    <property type="term" value="C:membrane"/>
    <property type="evidence" value="ECO:0007669"/>
    <property type="project" value="TreeGrafter"/>
</dbReference>